<dbReference type="Proteomes" id="UP000293433">
    <property type="component" value="Unassembled WGS sequence"/>
</dbReference>
<dbReference type="GO" id="GO:0003677">
    <property type="term" value="F:DNA binding"/>
    <property type="evidence" value="ECO:0007669"/>
    <property type="project" value="UniProtKB-UniRule"/>
</dbReference>
<keyword evidence="2 9" id="KW-1005">Bacterial flagellum biogenesis</keyword>
<evidence type="ECO:0000256" key="6">
    <source>
        <dbReference type="ARBA" id="ARBA00023159"/>
    </source>
</evidence>
<keyword evidence="1 9" id="KW-0963">Cytoplasm</keyword>
<accession>A0A4Q7LE46</accession>
<comment type="function">
    <text evidence="8 9">Functions in complex with FlhC as a master transcriptional regulator that regulates transcription of several flagellar and non-flagellar operons by binding to their promoter region. Activates expression of class 2 flagellar genes, including fliA, which is a flagellum-specific sigma factor that turns on the class 3 genes. Also regulates genes whose products function in a variety of physiological pathways.</text>
</comment>
<keyword evidence="3 9" id="KW-0805">Transcription regulation</keyword>
<dbReference type="HAMAP" id="MF_00725">
    <property type="entry name" value="FlhD"/>
    <property type="match status" value="1"/>
</dbReference>
<dbReference type="InterPro" id="IPR036194">
    <property type="entry name" value="FlhD_sf"/>
</dbReference>
<evidence type="ECO:0000256" key="1">
    <source>
        <dbReference type="ARBA" id="ARBA00022490"/>
    </source>
</evidence>
<dbReference type="GO" id="GO:1902208">
    <property type="term" value="P:regulation of bacterial-type flagellum assembly"/>
    <property type="evidence" value="ECO:0007669"/>
    <property type="project" value="UniProtKB-UniRule"/>
</dbReference>
<evidence type="ECO:0000256" key="8">
    <source>
        <dbReference type="ARBA" id="ARBA00025431"/>
    </source>
</evidence>
<evidence type="ECO:0000256" key="9">
    <source>
        <dbReference type="HAMAP-Rule" id="MF_00725"/>
    </source>
</evidence>
<keyword evidence="6 9" id="KW-0010">Activator</keyword>
<evidence type="ECO:0000256" key="3">
    <source>
        <dbReference type="ARBA" id="ARBA00023015"/>
    </source>
</evidence>
<keyword evidence="10" id="KW-0966">Cell projection</keyword>
<dbReference type="RefSeq" id="WP_130483595.1">
    <property type="nucleotide sequence ID" value="NZ_SGWV01000012.1"/>
</dbReference>
<comment type="similarity">
    <text evidence="9">Belongs to the FlhD family.</text>
</comment>
<dbReference type="Gene3D" id="1.10.4000.10">
    <property type="entry name" value="Flagellar transcriptional activator FlhD"/>
    <property type="match status" value="1"/>
</dbReference>
<evidence type="ECO:0000313" key="11">
    <source>
        <dbReference type="Proteomes" id="UP000293433"/>
    </source>
</evidence>
<keyword evidence="11" id="KW-1185">Reference proteome</keyword>
<evidence type="ECO:0000256" key="5">
    <source>
        <dbReference type="ARBA" id="ARBA00023157"/>
    </source>
</evidence>
<dbReference type="NCBIfam" id="NF002783">
    <property type="entry name" value="PRK02909.1-1"/>
    <property type="match status" value="1"/>
</dbReference>
<comment type="subcellular location">
    <subcellularLocation>
        <location evidence="9">Cytoplasm</location>
    </subcellularLocation>
</comment>
<dbReference type="AlphaFoldDB" id="A0A4Q7LE46"/>
<proteinExistence type="inferred from homology"/>
<dbReference type="EMBL" id="SGWV01000012">
    <property type="protein sequence ID" value="RZS47582.1"/>
    <property type="molecule type" value="Genomic_DNA"/>
</dbReference>
<evidence type="ECO:0000256" key="7">
    <source>
        <dbReference type="ARBA" id="ARBA00023163"/>
    </source>
</evidence>
<keyword evidence="7 9" id="KW-0804">Transcription</keyword>
<reference evidence="10 11" key="1">
    <citation type="submission" date="2019-02" db="EMBL/GenBank/DDBJ databases">
        <title>Genomic Encyclopedia of Type Strains, Phase IV (KMG-IV): sequencing the most valuable type-strain genomes for metagenomic binning, comparative biology and taxonomic classification.</title>
        <authorList>
            <person name="Goeker M."/>
        </authorList>
    </citation>
    <scope>NUCLEOTIDE SEQUENCE [LARGE SCALE GENOMIC DNA]</scope>
    <source>
        <strain evidence="10 11">DSM 10617</strain>
    </source>
</reference>
<keyword evidence="10" id="KW-0969">Cilium</keyword>
<sequence>MNTEQILSEIREANLSYLMLAQSLIRADREQALFRLGVSEETAAVIELLSPSQMMKIASGNTLLCRMRVDDDLVWSLLTNHGKSAANDGVSRLHASILMAGRHREAA</sequence>
<dbReference type="SUPFAM" id="SSF63592">
    <property type="entry name" value="Flagellar transcriptional activator FlhD"/>
    <property type="match status" value="1"/>
</dbReference>
<comment type="domain">
    <text evidence="9">The C-terminal region contains a putative helix-turn-helix (HTH) motif, suggesting that this region may bind DNA.</text>
</comment>
<evidence type="ECO:0000256" key="4">
    <source>
        <dbReference type="ARBA" id="ARBA00023125"/>
    </source>
</evidence>
<comment type="caution">
    <text evidence="10">The sequence shown here is derived from an EMBL/GenBank/DDBJ whole genome shotgun (WGS) entry which is preliminary data.</text>
</comment>
<organism evidence="10 11">
    <name type="scientific">Sphaerotilus mobilis</name>
    <dbReference type="NCBI Taxonomy" id="47994"/>
    <lineage>
        <taxon>Bacteria</taxon>
        <taxon>Pseudomonadati</taxon>
        <taxon>Pseudomonadota</taxon>
        <taxon>Betaproteobacteria</taxon>
        <taxon>Burkholderiales</taxon>
        <taxon>Sphaerotilaceae</taxon>
        <taxon>Sphaerotilus</taxon>
    </lineage>
</organism>
<dbReference type="GO" id="GO:0044780">
    <property type="term" value="P:bacterial-type flagellum assembly"/>
    <property type="evidence" value="ECO:0007669"/>
    <property type="project" value="InterPro"/>
</dbReference>
<dbReference type="Pfam" id="PF05247">
    <property type="entry name" value="FlhD"/>
    <property type="match status" value="1"/>
</dbReference>
<keyword evidence="5 9" id="KW-1015">Disulfide bond</keyword>
<keyword evidence="4 9" id="KW-0238">DNA-binding</keyword>
<dbReference type="GO" id="GO:0045893">
    <property type="term" value="P:positive regulation of DNA-templated transcription"/>
    <property type="evidence" value="ECO:0007669"/>
    <property type="project" value="InterPro"/>
</dbReference>
<feature type="disulfide bond" description="Interchain" evidence="9">
    <location>
        <position position="65"/>
    </location>
</feature>
<dbReference type="OrthoDB" id="5298036at2"/>
<evidence type="ECO:0000313" key="10">
    <source>
        <dbReference type="EMBL" id="RZS47582.1"/>
    </source>
</evidence>
<keyword evidence="10" id="KW-0282">Flagellum</keyword>
<dbReference type="InterPro" id="IPR023559">
    <property type="entry name" value="Flagellar_FlhD"/>
</dbReference>
<evidence type="ECO:0000256" key="2">
    <source>
        <dbReference type="ARBA" id="ARBA00022795"/>
    </source>
</evidence>
<dbReference type="GO" id="GO:0005737">
    <property type="term" value="C:cytoplasm"/>
    <property type="evidence" value="ECO:0007669"/>
    <property type="project" value="UniProtKB-SubCell"/>
</dbReference>
<gene>
    <name evidence="9" type="primary">flhD</name>
    <name evidence="10" type="ORF">EV685_3792</name>
</gene>
<protein>
    <recommendedName>
        <fullName evidence="9">Flagellar transcriptional regulator FlhD</fullName>
    </recommendedName>
</protein>
<comment type="subunit">
    <text evidence="9">Homodimer; disulfide-linked. Forms a heterohexamer composed of two FlhC and four FlhD subunits. Each FlhC binds a FlhD dimer, forming a heterotrimer, and a hexamer assembles by dimerization of two heterotrimers.</text>
</comment>
<name>A0A4Q7LE46_9BURK</name>